<reference evidence="2" key="1">
    <citation type="journal article" date="2023" name="Front. Plant Sci.">
        <title>Chromosomal-level genome assembly of Melastoma candidum provides insights into trichome evolution.</title>
        <authorList>
            <person name="Zhong Y."/>
            <person name="Wu W."/>
            <person name="Sun C."/>
            <person name="Zou P."/>
            <person name="Liu Y."/>
            <person name="Dai S."/>
            <person name="Zhou R."/>
        </authorList>
    </citation>
    <scope>NUCLEOTIDE SEQUENCE [LARGE SCALE GENOMIC DNA]</scope>
</reference>
<comment type="caution">
    <text evidence="1">The sequence shown here is derived from an EMBL/GenBank/DDBJ whole genome shotgun (WGS) entry which is preliminary data.</text>
</comment>
<dbReference type="Proteomes" id="UP001057402">
    <property type="component" value="Chromosome 3"/>
</dbReference>
<proteinExistence type="predicted"/>
<organism evidence="1 2">
    <name type="scientific">Melastoma candidum</name>
    <dbReference type="NCBI Taxonomy" id="119954"/>
    <lineage>
        <taxon>Eukaryota</taxon>
        <taxon>Viridiplantae</taxon>
        <taxon>Streptophyta</taxon>
        <taxon>Embryophyta</taxon>
        <taxon>Tracheophyta</taxon>
        <taxon>Spermatophyta</taxon>
        <taxon>Magnoliopsida</taxon>
        <taxon>eudicotyledons</taxon>
        <taxon>Gunneridae</taxon>
        <taxon>Pentapetalae</taxon>
        <taxon>rosids</taxon>
        <taxon>malvids</taxon>
        <taxon>Myrtales</taxon>
        <taxon>Melastomataceae</taxon>
        <taxon>Melastomatoideae</taxon>
        <taxon>Melastomateae</taxon>
        <taxon>Melastoma</taxon>
    </lineage>
</organism>
<dbReference type="EMBL" id="CM042882">
    <property type="protein sequence ID" value="KAI4379766.1"/>
    <property type="molecule type" value="Genomic_DNA"/>
</dbReference>
<evidence type="ECO:0000313" key="1">
    <source>
        <dbReference type="EMBL" id="KAI4379766.1"/>
    </source>
</evidence>
<protein>
    <submittedName>
        <fullName evidence="1">Uncharacterized protein</fullName>
    </submittedName>
</protein>
<name>A0ACB9RNH2_9MYRT</name>
<evidence type="ECO:0000313" key="2">
    <source>
        <dbReference type="Proteomes" id="UP001057402"/>
    </source>
</evidence>
<accession>A0ACB9RNH2</accession>
<sequence>MAACSTFLKLSPPPSPTPSPARPQLLAPETSDGPSQVRRKLCVAGAATIVVLGLWGGRDPTFPTRGARDSVPDKATAVALVKPGEGSRKGRGQRWSDSIQGCPPWRLNSLQVVVPENLPRPSFHRRWESVENPGPGAPSSSTAVTKPVVGGKPGCFSM</sequence>
<gene>
    <name evidence="1" type="ORF">MLD38_006020</name>
</gene>
<keyword evidence="2" id="KW-1185">Reference proteome</keyword>